<feature type="transmembrane region" description="Helical" evidence="2">
    <location>
        <begin position="39"/>
        <end position="60"/>
    </location>
</feature>
<evidence type="ECO:0000256" key="1">
    <source>
        <dbReference type="SAM" id="MobiDB-lite"/>
    </source>
</evidence>
<dbReference type="Proteomes" id="UP001501444">
    <property type="component" value="Unassembled WGS sequence"/>
</dbReference>
<feature type="compositionally biased region" description="Low complexity" evidence="1">
    <location>
        <begin position="67"/>
        <end position="81"/>
    </location>
</feature>
<comment type="caution">
    <text evidence="3">The sequence shown here is derived from an EMBL/GenBank/DDBJ whole genome shotgun (WGS) entry which is preliminary data.</text>
</comment>
<evidence type="ECO:0000256" key="2">
    <source>
        <dbReference type="SAM" id="Phobius"/>
    </source>
</evidence>
<feature type="region of interest" description="Disordered" evidence="1">
    <location>
        <begin position="61"/>
        <end position="81"/>
    </location>
</feature>
<dbReference type="EMBL" id="BAAARV010000142">
    <property type="protein sequence ID" value="GAA2395721.1"/>
    <property type="molecule type" value="Genomic_DNA"/>
</dbReference>
<sequence>MTTDLEARLTESMHHRVDGLVLTDDVLARATTRHRRRTNLIRAGAVAVAIAVAVGGIGAVGPHGKPRPQQAQQQAQPPKLRLAAAARASEDISYRIKLQAGTRTCEGAFDPRTNTGYVRCPQDDSVMTELLVNGTRYVGGEPPLTPLPPDKTDGEQYGRYGRESGTYDRLSLYAPNGSVLGAVSPDPAALFDALQREGAAVTANPDGTLHFQYSLSETSGSSDVAGDVTLDADGRIAKVAMSIHWQSTAKGRLDQGTYPVVLELSGYGEPVTVAVPTDVFPAR</sequence>
<accession>A0ABN3I6C2</accession>
<name>A0ABN3I6C2_9ACTN</name>
<organism evidence="3 4">
    <name type="scientific">Dactylosporangium salmoneum</name>
    <dbReference type="NCBI Taxonomy" id="53361"/>
    <lineage>
        <taxon>Bacteria</taxon>
        <taxon>Bacillati</taxon>
        <taxon>Actinomycetota</taxon>
        <taxon>Actinomycetes</taxon>
        <taxon>Micromonosporales</taxon>
        <taxon>Micromonosporaceae</taxon>
        <taxon>Dactylosporangium</taxon>
    </lineage>
</organism>
<keyword evidence="4" id="KW-1185">Reference proteome</keyword>
<feature type="region of interest" description="Disordered" evidence="1">
    <location>
        <begin position="137"/>
        <end position="156"/>
    </location>
</feature>
<proteinExistence type="predicted"/>
<keyword evidence="2" id="KW-0472">Membrane</keyword>
<reference evidence="3 4" key="1">
    <citation type="journal article" date="2019" name="Int. J. Syst. Evol. Microbiol.">
        <title>The Global Catalogue of Microorganisms (GCM) 10K type strain sequencing project: providing services to taxonomists for standard genome sequencing and annotation.</title>
        <authorList>
            <consortium name="The Broad Institute Genomics Platform"/>
            <consortium name="The Broad Institute Genome Sequencing Center for Infectious Disease"/>
            <person name="Wu L."/>
            <person name="Ma J."/>
        </authorList>
    </citation>
    <scope>NUCLEOTIDE SEQUENCE [LARGE SCALE GENOMIC DNA]</scope>
    <source>
        <strain evidence="3 4">JCM 3272</strain>
    </source>
</reference>
<evidence type="ECO:0000313" key="3">
    <source>
        <dbReference type="EMBL" id="GAA2395721.1"/>
    </source>
</evidence>
<keyword evidence="2" id="KW-0812">Transmembrane</keyword>
<evidence type="ECO:0000313" key="4">
    <source>
        <dbReference type="Proteomes" id="UP001501444"/>
    </source>
</evidence>
<protein>
    <submittedName>
        <fullName evidence="3">Uncharacterized protein</fullName>
    </submittedName>
</protein>
<dbReference type="RefSeq" id="WP_344620874.1">
    <property type="nucleotide sequence ID" value="NZ_BAAARV010000142.1"/>
</dbReference>
<keyword evidence="2" id="KW-1133">Transmembrane helix</keyword>
<gene>
    <name evidence="3" type="ORF">GCM10010170_110900</name>
</gene>